<evidence type="ECO:0000313" key="2">
    <source>
        <dbReference type="EMBL" id="PMD46763.1"/>
    </source>
</evidence>
<dbReference type="Proteomes" id="UP000235786">
    <property type="component" value="Unassembled WGS sequence"/>
</dbReference>
<dbReference type="AlphaFoldDB" id="A0A2J6S7N3"/>
<evidence type="ECO:0000256" key="1">
    <source>
        <dbReference type="SAM" id="MobiDB-lite"/>
    </source>
</evidence>
<keyword evidence="3" id="KW-1185">Reference proteome</keyword>
<reference evidence="2 3" key="1">
    <citation type="submission" date="2016-04" db="EMBL/GenBank/DDBJ databases">
        <title>A degradative enzymes factory behind the ericoid mycorrhizal symbiosis.</title>
        <authorList>
            <consortium name="DOE Joint Genome Institute"/>
            <person name="Martino E."/>
            <person name="Morin E."/>
            <person name="Grelet G."/>
            <person name="Kuo A."/>
            <person name="Kohler A."/>
            <person name="Daghino S."/>
            <person name="Barry K."/>
            <person name="Choi C."/>
            <person name="Cichocki N."/>
            <person name="Clum A."/>
            <person name="Copeland A."/>
            <person name="Hainaut M."/>
            <person name="Haridas S."/>
            <person name="Labutti K."/>
            <person name="Lindquist E."/>
            <person name="Lipzen A."/>
            <person name="Khouja H.-R."/>
            <person name="Murat C."/>
            <person name="Ohm R."/>
            <person name="Olson A."/>
            <person name="Spatafora J."/>
            <person name="Veneault-Fourrey C."/>
            <person name="Henrissat B."/>
            <person name="Grigoriev I."/>
            <person name="Martin F."/>
            <person name="Perotto S."/>
        </authorList>
    </citation>
    <scope>NUCLEOTIDE SEQUENCE [LARGE SCALE GENOMIC DNA]</scope>
    <source>
        <strain evidence="2 3">F</strain>
    </source>
</reference>
<protein>
    <submittedName>
        <fullName evidence="2">Uncharacterized protein</fullName>
    </submittedName>
</protein>
<name>A0A2J6S7N3_HYAVF</name>
<proteinExistence type="predicted"/>
<evidence type="ECO:0000313" key="3">
    <source>
        <dbReference type="Proteomes" id="UP000235786"/>
    </source>
</evidence>
<accession>A0A2J6S7N3</accession>
<feature type="region of interest" description="Disordered" evidence="1">
    <location>
        <begin position="1"/>
        <end position="41"/>
    </location>
</feature>
<feature type="compositionally biased region" description="Low complexity" evidence="1">
    <location>
        <begin position="31"/>
        <end position="41"/>
    </location>
</feature>
<sequence length="95" mass="10051">MPPLQTLTPFPTSASPSTPFDSTTLYANPQSTTSLSPSTPSLLTDDINAALPLCEDEERPLLITSSVKDPSPNPTTHSDATKGFSSSVQKTDTTR</sequence>
<organism evidence="2 3">
    <name type="scientific">Hyaloscypha variabilis (strain UAMH 11265 / GT02V1 / F)</name>
    <name type="common">Meliniomyces variabilis</name>
    <dbReference type="NCBI Taxonomy" id="1149755"/>
    <lineage>
        <taxon>Eukaryota</taxon>
        <taxon>Fungi</taxon>
        <taxon>Dikarya</taxon>
        <taxon>Ascomycota</taxon>
        <taxon>Pezizomycotina</taxon>
        <taxon>Leotiomycetes</taxon>
        <taxon>Helotiales</taxon>
        <taxon>Hyaloscyphaceae</taxon>
        <taxon>Hyaloscypha</taxon>
        <taxon>Hyaloscypha variabilis</taxon>
    </lineage>
</organism>
<gene>
    <name evidence="2" type="ORF">L207DRAFT_577606</name>
</gene>
<dbReference type="EMBL" id="KZ613939">
    <property type="protein sequence ID" value="PMD46763.1"/>
    <property type="molecule type" value="Genomic_DNA"/>
</dbReference>
<feature type="region of interest" description="Disordered" evidence="1">
    <location>
        <begin position="60"/>
        <end position="95"/>
    </location>
</feature>
<feature type="compositionally biased region" description="Polar residues" evidence="1">
    <location>
        <begin position="63"/>
        <end position="95"/>
    </location>
</feature>
<feature type="compositionally biased region" description="Low complexity" evidence="1">
    <location>
        <begin position="1"/>
        <end position="24"/>
    </location>
</feature>